<dbReference type="EMBL" id="CADEAL010000745">
    <property type="protein sequence ID" value="CAB1424619.1"/>
    <property type="molecule type" value="Genomic_DNA"/>
</dbReference>
<evidence type="ECO:0000313" key="2">
    <source>
        <dbReference type="EMBL" id="CAB1424619.1"/>
    </source>
</evidence>
<dbReference type="Proteomes" id="UP001153269">
    <property type="component" value="Unassembled WGS sequence"/>
</dbReference>
<feature type="region of interest" description="Disordered" evidence="1">
    <location>
        <begin position="75"/>
        <end position="94"/>
    </location>
</feature>
<comment type="caution">
    <text evidence="2">The sequence shown here is derived from an EMBL/GenBank/DDBJ whole genome shotgun (WGS) entry which is preliminary data.</text>
</comment>
<gene>
    <name evidence="2" type="ORF">PLEPLA_LOCUS12547</name>
</gene>
<reference evidence="2" key="1">
    <citation type="submission" date="2020-03" db="EMBL/GenBank/DDBJ databases">
        <authorList>
            <person name="Weist P."/>
        </authorList>
    </citation>
    <scope>NUCLEOTIDE SEQUENCE</scope>
</reference>
<feature type="compositionally biased region" description="Gly residues" evidence="1">
    <location>
        <begin position="141"/>
        <end position="151"/>
    </location>
</feature>
<proteinExistence type="predicted"/>
<protein>
    <submittedName>
        <fullName evidence="2">Uncharacterized protein</fullName>
    </submittedName>
</protein>
<keyword evidence="3" id="KW-1185">Reference proteome</keyword>
<organism evidence="2 3">
    <name type="scientific">Pleuronectes platessa</name>
    <name type="common">European plaice</name>
    <dbReference type="NCBI Taxonomy" id="8262"/>
    <lineage>
        <taxon>Eukaryota</taxon>
        <taxon>Metazoa</taxon>
        <taxon>Chordata</taxon>
        <taxon>Craniata</taxon>
        <taxon>Vertebrata</taxon>
        <taxon>Euteleostomi</taxon>
        <taxon>Actinopterygii</taxon>
        <taxon>Neopterygii</taxon>
        <taxon>Teleostei</taxon>
        <taxon>Neoteleostei</taxon>
        <taxon>Acanthomorphata</taxon>
        <taxon>Carangaria</taxon>
        <taxon>Pleuronectiformes</taxon>
        <taxon>Pleuronectoidei</taxon>
        <taxon>Pleuronectidae</taxon>
        <taxon>Pleuronectes</taxon>
    </lineage>
</organism>
<feature type="region of interest" description="Disordered" evidence="1">
    <location>
        <begin position="124"/>
        <end position="161"/>
    </location>
</feature>
<sequence>MQEVTWVIGGSSRGRRAARAFDSSAVSRAFAPEQPRHLSAADSAELGRVTGGHVLCNRPSAVWTVNTHRLGPTQTRLRGQAGTTGSSEEEERATLCDETHLRPFPSLAEHQLLHMEAVHSPACDGGWREREEGAEEEEEGGGGGGGGGGGEIPLRSTGPRPSFLHESISLSVLSFSSLLDVPALRLL</sequence>
<evidence type="ECO:0000256" key="1">
    <source>
        <dbReference type="SAM" id="MobiDB-lite"/>
    </source>
</evidence>
<feature type="compositionally biased region" description="Polar residues" evidence="1">
    <location>
        <begin position="75"/>
        <end position="86"/>
    </location>
</feature>
<accession>A0A9N7U6I0</accession>
<name>A0A9N7U6I0_PLEPL</name>
<evidence type="ECO:0000313" key="3">
    <source>
        <dbReference type="Proteomes" id="UP001153269"/>
    </source>
</evidence>
<dbReference type="AlphaFoldDB" id="A0A9N7U6I0"/>